<dbReference type="OrthoDB" id="1430568at2"/>
<keyword evidence="1" id="KW-0812">Transmembrane</keyword>
<evidence type="ECO:0000313" key="3">
    <source>
        <dbReference type="Proteomes" id="UP000464657"/>
    </source>
</evidence>
<keyword evidence="3" id="KW-1185">Reference proteome</keyword>
<sequence length="89" mass="9981">MSDIGIVALIVGGIIVLINIVIQFSNLVGIIQYAFATNSLSNYWKYFFKGNFSARALISSLIGLVIAIFIFFLIAPFVLYRKYILKRNA</sequence>
<evidence type="ECO:0000313" key="2">
    <source>
        <dbReference type="EMBL" id="QHI36316.1"/>
    </source>
</evidence>
<feature type="transmembrane region" description="Helical" evidence="1">
    <location>
        <begin position="56"/>
        <end position="80"/>
    </location>
</feature>
<reference evidence="2 3" key="1">
    <citation type="journal article" date="2013" name="Int. J. Syst. Evol. Microbiol.">
        <title>Kordia antarctica sp. nov., isolated from Antarctic seawater.</title>
        <authorList>
            <person name="Baek K."/>
            <person name="Choi A."/>
            <person name="Kang I."/>
            <person name="Lee K."/>
            <person name="Cho J.C."/>
        </authorList>
    </citation>
    <scope>NUCLEOTIDE SEQUENCE [LARGE SCALE GENOMIC DNA]</scope>
    <source>
        <strain evidence="2 3">IMCC3317</strain>
    </source>
</reference>
<name>A0A7L4ZJD9_9FLAO</name>
<evidence type="ECO:0000256" key="1">
    <source>
        <dbReference type="SAM" id="Phobius"/>
    </source>
</evidence>
<gene>
    <name evidence="2" type="ORF">IMCC3317_16780</name>
</gene>
<dbReference type="KEGG" id="kan:IMCC3317_16780"/>
<dbReference type="AlphaFoldDB" id="A0A7L4ZJD9"/>
<organism evidence="2 3">
    <name type="scientific">Kordia antarctica</name>
    <dbReference type="NCBI Taxonomy" id="1218801"/>
    <lineage>
        <taxon>Bacteria</taxon>
        <taxon>Pseudomonadati</taxon>
        <taxon>Bacteroidota</taxon>
        <taxon>Flavobacteriia</taxon>
        <taxon>Flavobacteriales</taxon>
        <taxon>Flavobacteriaceae</taxon>
        <taxon>Kordia</taxon>
    </lineage>
</organism>
<dbReference type="Proteomes" id="UP000464657">
    <property type="component" value="Chromosome"/>
</dbReference>
<accession>A0A7L4ZJD9</accession>
<protein>
    <submittedName>
        <fullName evidence="2">Uncharacterized protein</fullName>
    </submittedName>
</protein>
<keyword evidence="1" id="KW-0472">Membrane</keyword>
<dbReference type="EMBL" id="CP019288">
    <property type="protein sequence ID" value="QHI36316.1"/>
    <property type="molecule type" value="Genomic_DNA"/>
</dbReference>
<dbReference type="RefSeq" id="WP_160129031.1">
    <property type="nucleotide sequence ID" value="NZ_CP019288.1"/>
</dbReference>
<feature type="transmembrane region" description="Helical" evidence="1">
    <location>
        <begin position="7"/>
        <end position="36"/>
    </location>
</feature>
<keyword evidence="1" id="KW-1133">Transmembrane helix</keyword>
<proteinExistence type="predicted"/>